<dbReference type="EMBL" id="JABAFY010000062">
    <property type="protein sequence ID" value="NME53078.1"/>
    <property type="molecule type" value="Genomic_DNA"/>
</dbReference>
<evidence type="ECO:0000313" key="4">
    <source>
        <dbReference type="EMBL" id="NME53078.1"/>
    </source>
</evidence>
<dbReference type="PROSITE" id="PS51459">
    <property type="entry name" value="FIDO"/>
    <property type="match status" value="1"/>
</dbReference>
<dbReference type="SUPFAM" id="SSF140931">
    <property type="entry name" value="Fic-like"/>
    <property type="match status" value="1"/>
</dbReference>
<comment type="caution">
    <text evidence="4">The sequence shown here is derived from an EMBL/GenBank/DDBJ whole genome shotgun (WGS) entry which is preliminary data.</text>
</comment>
<evidence type="ECO:0000256" key="1">
    <source>
        <dbReference type="PIRSR" id="PIRSR640198-2"/>
    </source>
</evidence>
<dbReference type="RefSeq" id="WP_168936374.1">
    <property type="nucleotide sequence ID" value="NZ_JABAFY010000062.1"/>
</dbReference>
<name>A0A848CFK5_9BACT</name>
<keyword evidence="1" id="KW-0067">ATP-binding</keyword>
<dbReference type="SUPFAM" id="SSF46785">
    <property type="entry name" value="Winged helix' DNA-binding domain"/>
    <property type="match status" value="1"/>
</dbReference>
<feature type="binding site" evidence="1">
    <location>
        <begin position="283"/>
        <end position="290"/>
    </location>
    <ligand>
        <name>ATP</name>
        <dbReference type="ChEBI" id="CHEBI:30616"/>
    </ligand>
</feature>
<reference evidence="4 5" key="1">
    <citation type="submission" date="2020-04" db="EMBL/GenBank/DDBJ databases">
        <authorList>
            <person name="Hitch T.C.A."/>
            <person name="Wylensek D."/>
            <person name="Clavel T."/>
        </authorList>
    </citation>
    <scope>NUCLEOTIDE SEQUENCE [LARGE SCALE GENOMIC DNA]</scope>
    <source>
        <strain evidence="4 5">PG-251-APC-1</strain>
    </source>
</reference>
<dbReference type="Gene3D" id="1.10.3290.10">
    <property type="entry name" value="Fido-like domain"/>
    <property type="match status" value="1"/>
</dbReference>
<dbReference type="PANTHER" id="PTHR13504">
    <property type="entry name" value="FIDO DOMAIN-CONTAINING PROTEIN DDB_G0283145"/>
    <property type="match status" value="1"/>
</dbReference>
<dbReference type="InterPro" id="IPR036390">
    <property type="entry name" value="WH_DNA-bd_sf"/>
</dbReference>
<protein>
    <submittedName>
        <fullName evidence="4">Fic family protein</fullName>
    </submittedName>
</protein>
<keyword evidence="1" id="KW-0547">Nucleotide-binding</keyword>
<evidence type="ECO:0000313" key="5">
    <source>
        <dbReference type="Proteomes" id="UP000522333"/>
    </source>
</evidence>
<feature type="domain" description="Fido" evidence="3">
    <location>
        <begin position="204"/>
        <end position="337"/>
    </location>
</feature>
<feature type="site" description="Important for autoinhibition of adenylyltransferase activity" evidence="2">
    <location>
        <position position="154"/>
    </location>
</feature>
<dbReference type="PANTHER" id="PTHR13504:SF38">
    <property type="entry name" value="FIDO DOMAIN-CONTAINING PROTEIN"/>
    <property type="match status" value="1"/>
</dbReference>
<dbReference type="InterPro" id="IPR040198">
    <property type="entry name" value="Fido_containing"/>
</dbReference>
<dbReference type="GO" id="GO:0005524">
    <property type="term" value="F:ATP binding"/>
    <property type="evidence" value="ECO:0007669"/>
    <property type="project" value="UniProtKB-KW"/>
</dbReference>
<organism evidence="4 5">
    <name type="scientific">Desulfovibrio piger</name>
    <dbReference type="NCBI Taxonomy" id="901"/>
    <lineage>
        <taxon>Bacteria</taxon>
        <taxon>Pseudomonadati</taxon>
        <taxon>Thermodesulfobacteriota</taxon>
        <taxon>Desulfovibrionia</taxon>
        <taxon>Desulfovibrionales</taxon>
        <taxon>Desulfovibrionaceae</taxon>
        <taxon>Desulfovibrio</taxon>
    </lineage>
</organism>
<dbReference type="Pfam" id="PF02661">
    <property type="entry name" value="Fic"/>
    <property type="match status" value="1"/>
</dbReference>
<dbReference type="AlphaFoldDB" id="A0A848CFK5"/>
<sequence>MTTKRQDAILACLRHQDGVRREDIGRYLEQMGSACSKTTLVRELHSLSGLGLVERSGTGRGVYYALSRNSAQTMPVDVAAYFSKDADERSVRSEYFNFDLFDELQHLLTQDEIAGLDALNAVFRQKKATLSPGLLRKEYERLTVELAWKSSRIEGNTYTLLDTERLLRDNVTAAGKTVEESRMLLNHKQALEYVLSAPEYYREITVRKMEEIHSLLTEGLHVAPGIRSGMVGIVGTNYRPLDNKFQIRDALEKLSDMINRTRHAVEKALLAILMISYIQPFEDGNKRTSRILGNALLVAADYCPLSYRSVDEVEYKKAMILFYEQNNVSYFKQLFLEQFRAAVKDYF</sequence>
<proteinExistence type="predicted"/>
<dbReference type="Proteomes" id="UP000522333">
    <property type="component" value="Unassembled WGS sequence"/>
</dbReference>
<evidence type="ECO:0000256" key="2">
    <source>
        <dbReference type="PIRSR" id="PIRSR640198-3"/>
    </source>
</evidence>
<dbReference type="InterPro" id="IPR003812">
    <property type="entry name" value="Fido"/>
</dbReference>
<evidence type="ECO:0000259" key="3">
    <source>
        <dbReference type="PROSITE" id="PS51459"/>
    </source>
</evidence>
<gene>
    <name evidence="4" type="ORF">HF854_11270</name>
</gene>
<dbReference type="InterPro" id="IPR036597">
    <property type="entry name" value="Fido-like_dom_sf"/>
</dbReference>
<accession>A0A848CFK5</accession>